<reference evidence="1" key="1">
    <citation type="submission" date="2020-05" db="EMBL/GenBank/DDBJ databases">
        <title>Large-scale comparative analyses of tick genomes elucidate their genetic diversity and vector capacities.</title>
        <authorList>
            <person name="Jia N."/>
            <person name="Wang J."/>
            <person name="Shi W."/>
            <person name="Du L."/>
            <person name="Sun Y."/>
            <person name="Zhan W."/>
            <person name="Jiang J."/>
            <person name="Wang Q."/>
            <person name="Zhang B."/>
            <person name="Ji P."/>
            <person name="Sakyi L.B."/>
            <person name="Cui X."/>
            <person name="Yuan T."/>
            <person name="Jiang B."/>
            <person name="Yang W."/>
            <person name="Lam T.T.-Y."/>
            <person name="Chang Q."/>
            <person name="Ding S."/>
            <person name="Wang X."/>
            <person name="Zhu J."/>
            <person name="Ruan X."/>
            <person name="Zhao L."/>
            <person name="Wei J."/>
            <person name="Que T."/>
            <person name="Du C."/>
            <person name="Cheng J."/>
            <person name="Dai P."/>
            <person name="Han X."/>
            <person name="Huang E."/>
            <person name="Gao Y."/>
            <person name="Liu J."/>
            <person name="Shao H."/>
            <person name="Ye R."/>
            <person name="Li L."/>
            <person name="Wei W."/>
            <person name="Wang X."/>
            <person name="Wang C."/>
            <person name="Yang T."/>
            <person name="Huo Q."/>
            <person name="Li W."/>
            <person name="Guo W."/>
            <person name="Chen H."/>
            <person name="Zhou L."/>
            <person name="Ni X."/>
            <person name="Tian J."/>
            <person name="Zhou Y."/>
            <person name="Sheng Y."/>
            <person name="Liu T."/>
            <person name="Pan Y."/>
            <person name="Xia L."/>
            <person name="Li J."/>
            <person name="Zhao F."/>
            <person name="Cao W."/>
        </authorList>
    </citation>
    <scope>NUCLEOTIDE SEQUENCE</scope>
    <source>
        <strain evidence="1">Hyas-2018</strain>
    </source>
</reference>
<comment type="caution">
    <text evidence="1">The sequence shown here is derived from an EMBL/GenBank/DDBJ whole genome shotgun (WGS) entry which is preliminary data.</text>
</comment>
<gene>
    <name evidence="1" type="ORF">HPB50_002412</name>
</gene>
<evidence type="ECO:0000313" key="2">
    <source>
        <dbReference type="Proteomes" id="UP000821845"/>
    </source>
</evidence>
<organism evidence="1 2">
    <name type="scientific">Hyalomma asiaticum</name>
    <name type="common">Tick</name>
    <dbReference type="NCBI Taxonomy" id="266040"/>
    <lineage>
        <taxon>Eukaryota</taxon>
        <taxon>Metazoa</taxon>
        <taxon>Ecdysozoa</taxon>
        <taxon>Arthropoda</taxon>
        <taxon>Chelicerata</taxon>
        <taxon>Arachnida</taxon>
        <taxon>Acari</taxon>
        <taxon>Parasitiformes</taxon>
        <taxon>Ixodida</taxon>
        <taxon>Ixodoidea</taxon>
        <taxon>Ixodidae</taxon>
        <taxon>Hyalomminae</taxon>
        <taxon>Hyalomma</taxon>
    </lineage>
</organism>
<proteinExistence type="predicted"/>
<protein>
    <submittedName>
        <fullName evidence="1">Uncharacterized protein</fullName>
    </submittedName>
</protein>
<name>A0ACB7SAU2_HYAAI</name>
<evidence type="ECO:0000313" key="1">
    <source>
        <dbReference type="EMBL" id="KAH6931978.1"/>
    </source>
</evidence>
<sequence length="230" mass="26960">MPRTRPACQIIDGVARCAVLNPDRLRKALQFKAKKGDLVQTTFPNCGTHWLMYNVQFILRDGQPMSTFQEFTKEWGFLEYMDIDEYDTSLRFRTFATHLAPNKRTMTKDGKYIYLARNPWDIMIDMHFDAFQEGTFEGFVDTFVSGNFGYGDYLEHVAAGFSLRNEPNVFFLTYEELKNRTREVALRLRSGWRTSWERSMAILWSGTRRYSINCWRGRNPTKCGTLRSST</sequence>
<dbReference type="Proteomes" id="UP000821845">
    <property type="component" value="Chromosome 4"/>
</dbReference>
<accession>A0ACB7SAU2</accession>
<dbReference type="EMBL" id="CM023484">
    <property type="protein sequence ID" value="KAH6931978.1"/>
    <property type="molecule type" value="Genomic_DNA"/>
</dbReference>
<keyword evidence="2" id="KW-1185">Reference proteome</keyword>